<dbReference type="Proteomes" id="UP000051820">
    <property type="component" value="Unassembled WGS sequence"/>
</dbReference>
<organism evidence="13 14">
    <name type="scientific">Paucilactobacillus suebicus DSM 5007 = KCTC 3549</name>
    <dbReference type="NCBI Taxonomy" id="1423807"/>
    <lineage>
        <taxon>Bacteria</taxon>
        <taxon>Bacillati</taxon>
        <taxon>Bacillota</taxon>
        <taxon>Bacilli</taxon>
        <taxon>Lactobacillales</taxon>
        <taxon>Lactobacillaceae</taxon>
        <taxon>Paucilactobacillus</taxon>
    </lineage>
</organism>
<feature type="transmembrane region" description="Helical" evidence="11">
    <location>
        <begin position="391"/>
        <end position="413"/>
    </location>
</feature>
<keyword evidence="5 11" id="KW-1133">Transmembrane helix</keyword>
<feature type="compositionally biased region" description="Acidic residues" evidence="10">
    <location>
        <begin position="427"/>
        <end position="441"/>
    </location>
</feature>
<keyword evidence="8 11" id="KW-0472">Membrane</keyword>
<evidence type="ECO:0000256" key="1">
    <source>
        <dbReference type="ARBA" id="ARBA00004651"/>
    </source>
</evidence>
<keyword evidence="14" id="KW-1185">Reference proteome</keyword>
<feature type="region of interest" description="Disordered" evidence="10">
    <location>
        <begin position="423"/>
        <end position="444"/>
    </location>
</feature>
<dbReference type="GO" id="GO:0005886">
    <property type="term" value="C:plasma membrane"/>
    <property type="evidence" value="ECO:0007669"/>
    <property type="project" value="UniProtKB-SubCell"/>
</dbReference>
<feature type="transmembrane region" description="Helical" evidence="11">
    <location>
        <begin position="57"/>
        <end position="74"/>
    </location>
</feature>
<dbReference type="Pfam" id="PF00999">
    <property type="entry name" value="Na_H_Exchanger"/>
    <property type="match status" value="1"/>
</dbReference>
<evidence type="ECO:0000313" key="14">
    <source>
        <dbReference type="Proteomes" id="UP000051820"/>
    </source>
</evidence>
<dbReference type="eggNOG" id="COG0025">
    <property type="taxonomic scope" value="Bacteria"/>
</dbReference>
<comment type="subcellular location">
    <subcellularLocation>
        <location evidence="1">Cell membrane</location>
        <topology evidence="1">Multi-pass membrane protein</topology>
    </subcellularLocation>
</comment>
<evidence type="ECO:0000256" key="10">
    <source>
        <dbReference type="SAM" id="MobiDB-lite"/>
    </source>
</evidence>
<dbReference type="InterPro" id="IPR006153">
    <property type="entry name" value="Cation/H_exchanger_TM"/>
</dbReference>
<evidence type="ECO:0000313" key="13">
    <source>
        <dbReference type="EMBL" id="KRM13562.1"/>
    </source>
</evidence>
<evidence type="ECO:0000256" key="9">
    <source>
        <dbReference type="ARBA" id="ARBA00023201"/>
    </source>
</evidence>
<dbReference type="STRING" id="1423807.FD16_GL000131"/>
<keyword evidence="9" id="KW-0739">Sodium transport</keyword>
<dbReference type="GO" id="GO:0098719">
    <property type="term" value="P:sodium ion import across plasma membrane"/>
    <property type="evidence" value="ECO:0007669"/>
    <property type="project" value="TreeGrafter"/>
</dbReference>
<keyword evidence="4 11" id="KW-0812">Transmembrane</keyword>
<accession>A0A0R1W786</accession>
<feature type="transmembrane region" description="Helical" evidence="11">
    <location>
        <begin position="313"/>
        <end position="336"/>
    </location>
</feature>
<feature type="transmembrane region" description="Helical" evidence="11">
    <location>
        <begin position="6"/>
        <end position="27"/>
    </location>
</feature>
<evidence type="ECO:0000259" key="12">
    <source>
        <dbReference type="Pfam" id="PF00999"/>
    </source>
</evidence>
<feature type="transmembrane region" description="Helical" evidence="11">
    <location>
        <begin position="185"/>
        <end position="206"/>
    </location>
</feature>
<dbReference type="GO" id="GO:0051453">
    <property type="term" value="P:regulation of intracellular pH"/>
    <property type="evidence" value="ECO:0007669"/>
    <property type="project" value="TreeGrafter"/>
</dbReference>
<sequence>MSTVPILEAVILLVVLVLLSNVCSHYIKKIPVSLIQIFLGLLVALFFKVQIPLETDWFLLLFIAPLLFNDGRKFSKRELWKLRGPIFANAIVLVFVTAILGGYLIYLFVPRIPLPVSIALAAILSPTDPVAVQSIAKRAKLDENILHLVSGESLINDASGLIGFKYAVAAVTTGYFSLVNATGDFLYTAAVGLIAGVAVMILIQFVRDFLRNQGINDVIFNVAYKIMTPFVVYLVVEELFHASGVIAVVSAGIVSNTSSRNQVIDEMPELLLVTEKTWDIIVYLLNGIVFVILGIELPIAMTDSIKSSDISNWNAFLDVLIVWLILLVIRISWIIIYECFQKIKHHDRTISLKSGFLAGISGVRGAITMAGVLSVPLLLKNGNAFPERSLMLFIAAGVIIVSMVAAAVMLPLISRADFSFLTRGSDPDQDDDGDDEPDEDEQKNQYLTDSEARYFLMQLAVQAVEEQRREDNQQAAYDLMLNYQLLMRKLQLHSQSDEVLQEYLQQEIELRQIAFDGERDALIKMLEKKFITTDEYYESLKHVDNLETRLSHEFNARNRWWSVKKLFIWWHGFVRMFKWWVGYQAIDPVKQKRIDIETAKAAINALSKHVSNSEDGQINRQAIYHLIVSYRNRIERIKHPKRYTQDAYQQQINVLQSDALAAQRNVIIQLVEQRKISKNTAQRLRSYVNYSENEMIMLMDFEAD</sequence>
<dbReference type="GO" id="GO:0015386">
    <property type="term" value="F:potassium:proton antiporter activity"/>
    <property type="evidence" value="ECO:0007669"/>
    <property type="project" value="TreeGrafter"/>
</dbReference>
<reference evidence="13 14" key="1">
    <citation type="journal article" date="2015" name="Genome Announc.">
        <title>Expanding the biotechnology potential of lactobacilli through comparative genomics of 213 strains and associated genera.</title>
        <authorList>
            <person name="Sun Z."/>
            <person name="Harris H.M."/>
            <person name="McCann A."/>
            <person name="Guo C."/>
            <person name="Argimon S."/>
            <person name="Zhang W."/>
            <person name="Yang X."/>
            <person name="Jeffery I.B."/>
            <person name="Cooney J.C."/>
            <person name="Kagawa T.F."/>
            <person name="Liu W."/>
            <person name="Song Y."/>
            <person name="Salvetti E."/>
            <person name="Wrobel A."/>
            <person name="Rasinkangas P."/>
            <person name="Parkhill J."/>
            <person name="Rea M.C."/>
            <person name="O'Sullivan O."/>
            <person name="Ritari J."/>
            <person name="Douillard F.P."/>
            <person name="Paul Ross R."/>
            <person name="Yang R."/>
            <person name="Briner A.E."/>
            <person name="Felis G.E."/>
            <person name="de Vos W.M."/>
            <person name="Barrangou R."/>
            <person name="Klaenhammer T.R."/>
            <person name="Caufield P.W."/>
            <person name="Cui Y."/>
            <person name="Zhang H."/>
            <person name="O'Toole P.W."/>
        </authorList>
    </citation>
    <scope>NUCLEOTIDE SEQUENCE [LARGE SCALE GENOMIC DNA]</scope>
    <source>
        <strain evidence="13 14">DSM 5007</strain>
    </source>
</reference>
<keyword evidence="7" id="KW-0406">Ion transport</keyword>
<evidence type="ECO:0000256" key="8">
    <source>
        <dbReference type="ARBA" id="ARBA00023136"/>
    </source>
</evidence>
<evidence type="ECO:0000256" key="11">
    <source>
        <dbReference type="SAM" id="Phobius"/>
    </source>
</evidence>
<feature type="transmembrane region" description="Helical" evidence="11">
    <location>
        <begin position="356"/>
        <end position="379"/>
    </location>
</feature>
<dbReference type="PANTHER" id="PTHR10110">
    <property type="entry name" value="SODIUM/HYDROGEN EXCHANGER"/>
    <property type="match status" value="1"/>
</dbReference>
<feature type="transmembrane region" description="Helical" evidence="11">
    <location>
        <begin position="218"/>
        <end position="236"/>
    </location>
</feature>
<protein>
    <submittedName>
        <fullName evidence="13">NhaP-type Na+ H+ and K+ H+ antiporter</fullName>
    </submittedName>
</protein>
<feature type="transmembrane region" description="Helical" evidence="11">
    <location>
        <begin position="34"/>
        <end position="51"/>
    </location>
</feature>
<evidence type="ECO:0000256" key="6">
    <source>
        <dbReference type="ARBA" id="ARBA00023053"/>
    </source>
</evidence>
<dbReference type="AlphaFoldDB" id="A0A0R1W786"/>
<evidence type="ECO:0000256" key="5">
    <source>
        <dbReference type="ARBA" id="ARBA00022989"/>
    </source>
</evidence>
<evidence type="ECO:0000256" key="2">
    <source>
        <dbReference type="ARBA" id="ARBA00022448"/>
    </source>
</evidence>
<dbReference type="EMBL" id="AZGF01000001">
    <property type="protein sequence ID" value="KRM13562.1"/>
    <property type="molecule type" value="Genomic_DNA"/>
</dbReference>
<evidence type="ECO:0000256" key="7">
    <source>
        <dbReference type="ARBA" id="ARBA00023065"/>
    </source>
</evidence>
<feature type="transmembrane region" description="Helical" evidence="11">
    <location>
        <begin position="280"/>
        <end position="301"/>
    </location>
</feature>
<dbReference type="GO" id="GO:0015385">
    <property type="term" value="F:sodium:proton antiporter activity"/>
    <property type="evidence" value="ECO:0007669"/>
    <property type="project" value="InterPro"/>
</dbReference>
<keyword evidence="3" id="KW-1003">Cell membrane</keyword>
<comment type="caution">
    <text evidence="13">The sequence shown here is derived from an EMBL/GenBank/DDBJ whole genome shotgun (WGS) entry which is preliminary data.</text>
</comment>
<dbReference type="PATRIC" id="fig|1423807.3.peg.132"/>
<proteinExistence type="predicted"/>
<keyword evidence="2" id="KW-0813">Transport</keyword>
<evidence type="ECO:0000256" key="4">
    <source>
        <dbReference type="ARBA" id="ARBA00022692"/>
    </source>
</evidence>
<dbReference type="PANTHER" id="PTHR10110:SF86">
    <property type="entry name" value="SODIUM_HYDROGEN EXCHANGER 7"/>
    <property type="match status" value="1"/>
</dbReference>
<feature type="transmembrane region" description="Helical" evidence="11">
    <location>
        <begin position="86"/>
        <end position="109"/>
    </location>
</feature>
<evidence type="ECO:0000256" key="3">
    <source>
        <dbReference type="ARBA" id="ARBA00022475"/>
    </source>
</evidence>
<dbReference type="InterPro" id="IPR018422">
    <property type="entry name" value="Cation/H_exchanger_CPA1"/>
</dbReference>
<keyword evidence="6" id="KW-0915">Sodium</keyword>
<dbReference type="Gene3D" id="6.10.140.1330">
    <property type="match status" value="1"/>
</dbReference>
<gene>
    <name evidence="13" type="ORF">FD16_GL000131</name>
</gene>
<name>A0A0R1W786_9LACO</name>
<feature type="domain" description="Cation/H+ exchanger transmembrane" evidence="12">
    <location>
        <begin position="14"/>
        <end position="412"/>
    </location>
</feature>